<evidence type="ECO:0008006" key="3">
    <source>
        <dbReference type="Google" id="ProtNLM"/>
    </source>
</evidence>
<organism evidence="2">
    <name type="scientific">uncultured Pseudonocardia sp</name>
    <dbReference type="NCBI Taxonomy" id="211455"/>
    <lineage>
        <taxon>Bacteria</taxon>
        <taxon>Bacillati</taxon>
        <taxon>Actinomycetota</taxon>
        <taxon>Actinomycetes</taxon>
        <taxon>Pseudonocardiales</taxon>
        <taxon>Pseudonocardiaceae</taxon>
        <taxon>Pseudonocardia</taxon>
        <taxon>environmental samples</taxon>
    </lineage>
</organism>
<dbReference type="AlphaFoldDB" id="A0A6J4Q544"/>
<feature type="transmembrane region" description="Helical" evidence="1">
    <location>
        <begin position="173"/>
        <end position="193"/>
    </location>
</feature>
<accession>A0A6J4Q544</accession>
<keyword evidence="1" id="KW-0812">Transmembrane</keyword>
<dbReference type="NCBIfam" id="NF037982">
    <property type="entry name" value="Nramp_1"/>
    <property type="match status" value="1"/>
</dbReference>
<feature type="transmembrane region" description="Helical" evidence="1">
    <location>
        <begin position="103"/>
        <end position="122"/>
    </location>
</feature>
<feature type="transmembrane region" description="Helical" evidence="1">
    <location>
        <begin position="62"/>
        <end position="82"/>
    </location>
</feature>
<name>A0A6J4Q544_9PSEU</name>
<feature type="transmembrane region" description="Helical" evidence="1">
    <location>
        <begin position="456"/>
        <end position="475"/>
    </location>
</feature>
<evidence type="ECO:0000313" key="2">
    <source>
        <dbReference type="EMBL" id="CAA9434209.1"/>
    </source>
</evidence>
<reference evidence="2" key="1">
    <citation type="submission" date="2020-02" db="EMBL/GenBank/DDBJ databases">
        <authorList>
            <person name="Meier V. D."/>
        </authorList>
    </citation>
    <scope>NUCLEOTIDE SEQUENCE</scope>
    <source>
        <strain evidence="2">AVDCRST_MAG66</strain>
    </source>
</reference>
<keyword evidence="1" id="KW-1133">Transmembrane helix</keyword>
<gene>
    <name evidence="2" type="ORF">AVDCRST_MAG66-3510</name>
</gene>
<dbReference type="EMBL" id="CADCUS010000498">
    <property type="protein sequence ID" value="CAA9434209.1"/>
    <property type="molecule type" value="Genomic_DNA"/>
</dbReference>
<feature type="transmembrane region" description="Helical" evidence="1">
    <location>
        <begin position="392"/>
        <end position="410"/>
    </location>
</feature>
<feature type="transmembrane region" description="Helical" evidence="1">
    <location>
        <begin position="296"/>
        <end position="318"/>
    </location>
</feature>
<feature type="transmembrane region" description="Helical" evidence="1">
    <location>
        <begin position="416"/>
        <end position="436"/>
    </location>
</feature>
<evidence type="ECO:0000256" key="1">
    <source>
        <dbReference type="SAM" id="Phobius"/>
    </source>
</evidence>
<feature type="transmembrane region" description="Helical" evidence="1">
    <location>
        <begin position="213"/>
        <end position="237"/>
    </location>
</feature>
<keyword evidence="1" id="KW-0472">Membrane</keyword>
<protein>
    <recommendedName>
        <fullName evidence="3">Mn2+ and Fe2+ transporters of the NRAMP family</fullName>
    </recommendedName>
</protein>
<feature type="transmembrane region" description="Helical" evidence="1">
    <location>
        <begin position="142"/>
        <end position="161"/>
    </location>
</feature>
<proteinExistence type="predicted"/>
<feature type="transmembrane region" description="Helical" evidence="1">
    <location>
        <begin position="348"/>
        <end position="371"/>
    </location>
</feature>
<sequence>MAAPSDRTGTAPEIPSRFLPGVPYADLPEPKPLRHVLGPSVLLLAGAIGSGEYVLWPYITSQVGLSLVWLVVIGIGTQYFLNMEIERYTLATGETAVTGFTRLWKHWGWLFVIMTVVPWAWPGWATGGTTTLGFVLGFGSDAVPYVTIGVLVLIGLVLTASPVVYRTVEKIQFFMVGLIVLFVAYAALVLLGLDGWAALGAGFVRVTEIPPAIAAIPAATLLGAIAFAGAGGALNLVQSNWVRDKGLGMGARLPKIVSPFTGEETAAAATGYFFPRDEANMDRWRRWWRVADREQFVTFFVIGAITLLVFMALTFVTIGTGTDSESFDFIRQEGEALSALQGPWLGTAFWLIGSVVLFSTNLAVLDMVGRVTADVLKTGYLRDSTRWTESRIYFIVVWAEIVLGSVILLSGLSQPLILLVISSSLNGVVMFVYSVLLIRLNRGVLPREIGLRGGRLWAIAWAVLFYGGFSLFTVYDQVVKLVG</sequence>